<evidence type="ECO:0000256" key="8">
    <source>
        <dbReference type="SAM" id="Phobius"/>
    </source>
</evidence>
<feature type="transmembrane region" description="Helical" evidence="8">
    <location>
        <begin position="379"/>
        <end position="399"/>
    </location>
</feature>
<dbReference type="Proteomes" id="UP000321832">
    <property type="component" value="Unassembled WGS sequence"/>
</dbReference>
<dbReference type="InterPro" id="IPR042094">
    <property type="entry name" value="T2SS_GspF_sf"/>
</dbReference>
<comment type="caution">
    <text evidence="10">The sequence shown here is derived from an EMBL/GenBank/DDBJ whole genome shotgun (WGS) entry which is preliminary data.</text>
</comment>
<evidence type="ECO:0000256" key="1">
    <source>
        <dbReference type="ARBA" id="ARBA00004429"/>
    </source>
</evidence>
<feature type="transmembrane region" description="Helical" evidence="8">
    <location>
        <begin position="214"/>
        <end position="241"/>
    </location>
</feature>
<keyword evidence="7 8" id="KW-0472">Membrane</keyword>
<feature type="domain" description="Type II secretion system protein GspF" evidence="9">
    <location>
        <begin position="276"/>
        <end position="398"/>
    </location>
</feature>
<feature type="transmembrane region" description="Helical" evidence="8">
    <location>
        <begin position="172"/>
        <end position="194"/>
    </location>
</feature>
<evidence type="ECO:0000256" key="4">
    <source>
        <dbReference type="ARBA" id="ARBA00022519"/>
    </source>
</evidence>
<keyword evidence="11" id="KW-1185">Reference proteome</keyword>
<reference evidence="10 11" key="1">
    <citation type="submission" date="2019-08" db="EMBL/GenBank/DDBJ databases">
        <authorList>
            <person name="Khan S.A."/>
            <person name="Jeon C.O."/>
            <person name="Jeong S.E."/>
        </authorList>
    </citation>
    <scope>NUCLEOTIDE SEQUENCE [LARGE SCALE GENOMIC DNA]</scope>
    <source>
        <strain evidence="11">IMCC1728</strain>
    </source>
</reference>
<accession>A0A5C6U1R8</accession>
<dbReference type="FunFam" id="1.20.81.30:FF:000001">
    <property type="entry name" value="Type II secretion system protein F"/>
    <property type="match status" value="2"/>
</dbReference>
<dbReference type="PANTHER" id="PTHR30012">
    <property type="entry name" value="GENERAL SECRETION PATHWAY PROTEIN"/>
    <property type="match status" value="1"/>
</dbReference>
<protein>
    <submittedName>
        <fullName evidence="10">Type II secretion system F family protein</fullName>
    </submittedName>
</protein>
<evidence type="ECO:0000313" key="10">
    <source>
        <dbReference type="EMBL" id="TXC66837.1"/>
    </source>
</evidence>
<comment type="subcellular location">
    <subcellularLocation>
        <location evidence="1">Cell inner membrane</location>
        <topology evidence="1">Multi-pass membrane protein</topology>
    </subcellularLocation>
</comment>
<feature type="domain" description="Type II secretion system protein GspF" evidence="9">
    <location>
        <begin position="72"/>
        <end position="195"/>
    </location>
</feature>
<evidence type="ECO:0000256" key="2">
    <source>
        <dbReference type="ARBA" id="ARBA00005745"/>
    </source>
</evidence>
<evidence type="ECO:0000259" key="9">
    <source>
        <dbReference type="Pfam" id="PF00482"/>
    </source>
</evidence>
<sequence length="435" mass="47236">MATAVAAKNIKDLVFEWEGKDKNGKIVRGEMRAGGEAMVSASLRRQGILTTKVKKRRLSGGRAIKQKDIAVFTRQLATMMKAGVPLIQSFDIVARGSSNPKLTRLLNDIRSDVETGTSLSSAFRKHPLYFDALYCNLVEAGEAGGILEALLDRPAIYQEKTMAIKNKIKSALIYPVAVMVVAFVVVAIIMIFVIPAFKDVFSSFGADLPAPTLFVIAMSEIFVKYWYLIFGGIGFGIYFFLESWKRSPRMQKAMDRLLLRVPVFGDLVNKSCIARWTRTLSTMFAAGVPLVEALDSVGGASGNAVFAEATEQIQKDVSTGSALTTSMQTTGVFPTMVIQMCAIGEESGALDQMLGKAAEFYEDEVDEAVKGLSSLMEPFIIVILGVLIGGIVVSMYLPIFKLGRSSDARPMDALALQGLLTPRRWRCSGCASAAS</sequence>
<dbReference type="EMBL" id="VOPW01000001">
    <property type="protein sequence ID" value="TXC66837.1"/>
    <property type="molecule type" value="Genomic_DNA"/>
</dbReference>
<evidence type="ECO:0000256" key="3">
    <source>
        <dbReference type="ARBA" id="ARBA00022475"/>
    </source>
</evidence>
<dbReference type="GO" id="GO:0015628">
    <property type="term" value="P:protein secretion by the type II secretion system"/>
    <property type="evidence" value="ECO:0007669"/>
    <property type="project" value="TreeGrafter"/>
</dbReference>
<organism evidence="10 11">
    <name type="scientific">Piscinibacter aquaticus</name>
    <dbReference type="NCBI Taxonomy" id="392597"/>
    <lineage>
        <taxon>Bacteria</taxon>
        <taxon>Pseudomonadati</taxon>
        <taxon>Pseudomonadota</taxon>
        <taxon>Betaproteobacteria</taxon>
        <taxon>Burkholderiales</taxon>
        <taxon>Sphaerotilaceae</taxon>
        <taxon>Piscinibacter</taxon>
    </lineage>
</organism>
<dbReference type="Gene3D" id="1.20.81.30">
    <property type="entry name" value="Type II secretion system (T2SS), domain F"/>
    <property type="match status" value="2"/>
</dbReference>
<dbReference type="GO" id="GO:0005886">
    <property type="term" value="C:plasma membrane"/>
    <property type="evidence" value="ECO:0007669"/>
    <property type="project" value="UniProtKB-SubCell"/>
</dbReference>
<evidence type="ECO:0000256" key="6">
    <source>
        <dbReference type="ARBA" id="ARBA00022989"/>
    </source>
</evidence>
<name>A0A5C6U1R8_9BURK</name>
<dbReference type="PRINTS" id="PR00812">
    <property type="entry name" value="BCTERIALGSPF"/>
</dbReference>
<dbReference type="PANTHER" id="PTHR30012:SF7">
    <property type="entry name" value="PROTEIN TRANSPORT PROTEIN HOFC HOMOLOG"/>
    <property type="match status" value="1"/>
</dbReference>
<evidence type="ECO:0000313" key="11">
    <source>
        <dbReference type="Proteomes" id="UP000321832"/>
    </source>
</evidence>
<comment type="similarity">
    <text evidence="2">Belongs to the GSP F family.</text>
</comment>
<keyword evidence="6 8" id="KW-1133">Transmembrane helix</keyword>
<gene>
    <name evidence="10" type="ORF">FSC37_16630</name>
</gene>
<dbReference type="InterPro" id="IPR018076">
    <property type="entry name" value="T2SS_GspF_dom"/>
</dbReference>
<keyword evidence="4" id="KW-0997">Cell inner membrane</keyword>
<dbReference type="Pfam" id="PF00482">
    <property type="entry name" value="T2SSF"/>
    <property type="match status" value="2"/>
</dbReference>
<proteinExistence type="inferred from homology"/>
<evidence type="ECO:0000256" key="7">
    <source>
        <dbReference type="ARBA" id="ARBA00023136"/>
    </source>
</evidence>
<dbReference type="AlphaFoldDB" id="A0A5C6U1R8"/>
<dbReference type="InterPro" id="IPR003004">
    <property type="entry name" value="GspF/PilC"/>
</dbReference>
<keyword evidence="5 8" id="KW-0812">Transmembrane</keyword>
<evidence type="ECO:0000256" key="5">
    <source>
        <dbReference type="ARBA" id="ARBA00022692"/>
    </source>
</evidence>
<keyword evidence="3" id="KW-1003">Cell membrane</keyword>